<protein>
    <submittedName>
        <fullName evidence="1">Uncharacterized protein</fullName>
    </submittedName>
</protein>
<proteinExistence type="predicted"/>
<comment type="caution">
    <text evidence="1">The sequence shown here is derived from an EMBL/GenBank/DDBJ whole genome shotgun (WGS) entry which is preliminary data.</text>
</comment>
<organism evidence="1 2">
    <name type="scientific">Colletotrichum salicis</name>
    <dbReference type="NCBI Taxonomy" id="1209931"/>
    <lineage>
        <taxon>Eukaryota</taxon>
        <taxon>Fungi</taxon>
        <taxon>Dikarya</taxon>
        <taxon>Ascomycota</taxon>
        <taxon>Pezizomycotina</taxon>
        <taxon>Sordariomycetes</taxon>
        <taxon>Hypocreomycetidae</taxon>
        <taxon>Glomerellales</taxon>
        <taxon>Glomerellaceae</taxon>
        <taxon>Colletotrichum</taxon>
        <taxon>Colletotrichum acutatum species complex</taxon>
    </lineage>
</organism>
<dbReference type="EMBL" id="JFFI01000194">
    <property type="protein sequence ID" value="KXH68969.1"/>
    <property type="molecule type" value="Genomic_DNA"/>
</dbReference>
<reference evidence="1 2" key="1">
    <citation type="submission" date="2014-02" db="EMBL/GenBank/DDBJ databases">
        <title>The genome sequence of Colletotrichum salicis CBS 607.94.</title>
        <authorList>
            <person name="Baroncelli R."/>
            <person name="Thon M.R."/>
        </authorList>
    </citation>
    <scope>NUCLEOTIDE SEQUENCE [LARGE SCALE GENOMIC DNA]</scope>
    <source>
        <strain evidence="1 2">CBS 607.94</strain>
    </source>
</reference>
<dbReference type="Proteomes" id="UP000070121">
    <property type="component" value="Unassembled WGS sequence"/>
</dbReference>
<evidence type="ECO:0000313" key="1">
    <source>
        <dbReference type="EMBL" id="KXH68969.1"/>
    </source>
</evidence>
<evidence type="ECO:0000313" key="2">
    <source>
        <dbReference type="Proteomes" id="UP000070121"/>
    </source>
</evidence>
<keyword evidence="2" id="KW-1185">Reference proteome</keyword>
<name>A0A135V897_9PEZI</name>
<dbReference type="OrthoDB" id="10686575at2759"/>
<dbReference type="AlphaFoldDB" id="A0A135V897"/>
<accession>A0A135V897</accession>
<sequence length="390" mass="37760">MVYGQVAGDSFLNATFQAPGGTATGSFPGYLYPEDSSCVAGGGSTSPSTSSAALTPVTVTSTGSVTGLTTLAPGPSGGPSTVVTFVTPSATPIPPVTITSTATTTGLTTVPPGSGGSVTTVITFVTPSTTSTSISSSCVLASPSTTLSASATASATQTIIVPACATSVSIRILGGDGGQSTGGLGELVEGSLAVTPGQAFTAGGGGAASALYLGTTLLGVAGAGAGAGGSGSAYFSSGAVMVQHESTSSNSGAAGNSGANRYLYTLSQSPPTTYTSLIGGGGAGSATTPESGGVFGGTYVSAKAGTAGNLAVLGRLVRELRLAAKVQVWLVAAEEEVVIVAAVEARLFTTTLAIYTTLVPKVAEVPVLLIQAFLEALRPSLRLHLSEALS</sequence>
<gene>
    <name evidence="1" type="ORF">CSAL01_06987</name>
</gene>